<dbReference type="Gene3D" id="3.40.1190.10">
    <property type="entry name" value="Mur-like, catalytic domain"/>
    <property type="match status" value="1"/>
</dbReference>
<gene>
    <name evidence="13" type="ORF">VC83_05798</name>
</gene>
<evidence type="ECO:0000256" key="3">
    <source>
        <dbReference type="ARBA" id="ARBA00013025"/>
    </source>
</evidence>
<dbReference type="Gene3D" id="3.90.190.20">
    <property type="entry name" value="Mur ligase, C-terminal domain"/>
    <property type="match status" value="1"/>
</dbReference>
<dbReference type="UniPathway" id="UPA00850"/>
<evidence type="ECO:0000256" key="9">
    <source>
        <dbReference type="ARBA" id="ARBA00022842"/>
    </source>
</evidence>
<keyword evidence="6" id="KW-0479">Metal-binding</keyword>
<dbReference type="GO" id="GO:0005524">
    <property type="term" value="F:ATP binding"/>
    <property type="evidence" value="ECO:0007669"/>
    <property type="project" value="UniProtKB-KW"/>
</dbReference>
<dbReference type="SUPFAM" id="SSF53623">
    <property type="entry name" value="MurD-like peptide ligases, catalytic domain"/>
    <property type="match status" value="1"/>
</dbReference>
<dbReference type="EMBL" id="KV441401">
    <property type="protein sequence ID" value="OAF57005.1"/>
    <property type="molecule type" value="Genomic_DNA"/>
</dbReference>
<keyword evidence="9" id="KW-0460">Magnesium</keyword>
<evidence type="ECO:0000256" key="1">
    <source>
        <dbReference type="ARBA" id="ARBA00005150"/>
    </source>
</evidence>
<proteinExistence type="inferred from homology"/>
<evidence type="ECO:0000256" key="11">
    <source>
        <dbReference type="ARBA" id="ARBA00030876"/>
    </source>
</evidence>
<dbReference type="InterPro" id="IPR036615">
    <property type="entry name" value="Mur_ligase_C_dom_sf"/>
</dbReference>
<dbReference type="RefSeq" id="XP_024322296.1">
    <property type="nucleotide sequence ID" value="XM_024469412.1"/>
</dbReference>
<dbReference type="AlphaFoldDB" id="A0A177A417"/>
<keyword evidence="5" id="KW-0436">Ligase</keyword>
<evidence type="ECO:0000256" key="2">
    <source>
        <dbReference type="ARBA" id="ARBA00008276"/>
    </source>
</evidence>
<comment type="pathway">
    <text evidence="1">Cofactor biosynthesis; tetrahydrofolylpolyglutamate biosynthesis.</text>
</comment>
<keyword evidence="7" id="KW-0547">Nucleotide-binding</keyword>
<dbReference type="InterPro" id="IPR036565">
    <property type="entry name" value="Mur-like_cat_sf"/>
</dbReference>
<evidence type="ECO:0000256" key="5">
    <source>
        <dbReference type="ARBA" id="ARBA00022598"/>
    </source>
</evidence>
<protein>
    <recommendedName>
        <fullName evidence="3">tetrahydrofolate synthase</fullName>
        <ecNumber evidence="3">6.3.2.17</ecNumber>
    </recommendedName>
    <alternativeName>
        <fullName evidence="11">Folylpoly-gamma-glutamate synthetase</fullName>
    </alternativeName>
    <alternativeName>
        <fullName evidence="10">Tetrahydrofolylpolyglutamate synthase</fullName>
    </alternativeName>
</protein>
<evidence type="ECO:0000256" key="7">
    <source>
        <dbReference type="ARBA" id="ARBA00022741"/>
    </source>
</evidence>
<sequence>MGGGYEDAIALLDTRRRVRRPSGALKTEAARDAGLKPEFRVGGEVLRGKPGIVGMSGWMEELGHSPADVAALNIIHVAGTKGKGSTCAYIEALLLAHGAATGWPRSVGMYTSPHLLVPQERVRISGTAIDERGFAKYFFEVWERLFDGNAATESQKRERPRYLQLCVLVALHAFIKEGVGAVVLETHHGGEYDATNFVEKPVVTVVTPLGRDHVKQLGPGMKDIAWHKAGILKAGAVAIAAAQEEGLEEVLRARAGERGVVGGEVKIVTGTEERGVQSVKPDVQRGNCAVAVVAVRAFLERMRGKVLSEGSVRRGVEGFKWPGRFQVVERGGGRERWWCDGAHNEMSIGVAGRWFVDGLEERGRARVLVFSQISDSRDTEAVFRCLAESLKGSGVQLVIFTTYDPDQTFSVSMSLDQQVATTTLPSLDVYERVWKELHPNAEVRFEPQLGEAMKLAKGAGEAGEGVDVLVTGSLHLVAGALWWLREGVGGAR</sequence>
<comment type="similarity">
    <text evidence="2">Belongs to the folylpolyglutamate synthase family.</text>
</comment>
<organism evidence="13">
    <name type="scientific">Pseudogymnoascus destructans</name>
    <dbReference type="NCBI Taxonomy" id="655981"/>
    <lineage>
        <taxon>Eukaryota</taxon>
        <taxon>Fungi</taxon>
        <taxon>Dikarya</taxon>
        <taxon>Ascomycota</taxon>
        <taxon>Pezizomycotina</taxon>
        <taxon>Leotiomycetes</taxon>
        <taxon>Thelebolales</taxon>
        <taxon>Thelebolaceae</taxon>
        <taxon>Pseudogymnoascus</taxon>
    </lineage>
</organism>
<name>A0A177A417_9PEZI</name>
<evidence type="ECO:0000256" key="8">
    <source>
        <dbReference type="ARBA" id="ARBA00022840"/>
    </source>
</evidence>
<dbReference type="GO" id="GO:0004326">
    <property type="term" value="F:tetrahydrofolylpolyglutamate synthase activity"/>
    <property type="evidence" value="ECO:0007669"/>
    <property type="project" value="UniProtKB-EC"/>
</dbReference>
<dbReference type="eggNOG" id="KOG2525">
    <property type="taxonomic scope" value="Eukaryota"/>
</dbReference>
<dbReference type="OrthoDB" id="5212574at2759"/>
<dbReference type="PANTHER" id="PTHR11136">
    <property type="entry name" value="FOLYLPOLYGLUTAMATE SYNTHASE-RELATED"/>
    <property type="match status" value="1"/>
</dbReference>
<evidence type="ECO:0000256" key="6">
    <source>
        <dbReference type="ARBA" id="ARBA00022723"/>
    </source>
</evidence>
<dbReference type="PANTHER" id="PTHR11136:SF5">
    <property type="entry name" value="FOLYLPOLYGLUTAMATE SYNTHASE, MITOCHONDRIAL"/>
    <property type="match status" value="1"/>
</dbReference>
<dbReference type="SUPFAM" id="SSF53244">
    <property type="entry name" value="MurD-like peptide ligases, peptide-binding domain"/>
    <property type="match status" value="1"/>
</dbReference>
<evidence type="ECO:0000256" key="4">
    <source>
        <dbReference type="ARBA" id="ARBA00022563"/>
    </source>
</evidence>
<evidence type="ECO:0000256" key="12">
    <source>
        <dbReference type="ARBA" id="ARBA00047493"/>
    </source>
</evidence>
<dbReference type="EC" id="6.3.2.17" evidence="3"/>
<dbReference type="GeneID" id="36288862"/>
<dbReference type="GO" id="GO:0006730">
    <property type="term" value="P:one-carbon metabolic process"/>
    <property type="evidence" value="ECO:0007669"/>
    <property type="project" value="UniProtKB-KW"/>
</dbReference>
<evidence type="ECO:0000256" key="10">
    <source>
        <dbReference type="ARBA" id="ARBA00030592"/>
    </source>
</evidence>
<accession>A0A177A417</accession>
<dbReference type="GO" id="GO:0046872">
    <property type="term" value="F:metal ion binding"/>
    <property type="evidence" value="ECO:0007669"/>
    <property type="project" value="UniProtKB-KW"/>
</dbReference>
<dbReference type="NCBIfam" id="TIGR01499">
    <property type="entry name" value="folC"/>
    <property type="match status" value="1"/>
</dbReference>
<comment type="catalytic activity">
    <reaction evidence="12">
        <text>(6S)-5,6,7,8-tetrahydrofolyl-(gamma-L-Glu)(n) + L-glutamate + ATP = (6S)-5,6,7,8-tetrahydrofolyl-(gamma-L-Glu)(n+1) + ADP + phosphate + H(+)</text>
        <dbReference type="Rhea" id="RHEA:10580"/>
        <dbReference type="Rhea" id="RHEA-COMP:14738"/>
        <dbReference type="Rhea" id="RHEA-COMP:14740"/>
        <dbReference type="ChEBI" id="CHEBI:15378"/>
        <dbReference type="ChEBI" id="CHEBI:29985"/>
        <dbReference type="ChEBI" id="CHEBI:30616"/>
        <dbReference type="ChEBI" id="CHEBI:43474"/>
        <dbReference type="ChEBI" id="CHEBI:141005"/>
        <dbReference type="ChEBI" id="CHEBI:456216"/>
        <dbReference type="EC" id="6.3.2.17"/>
    </reaction>
</comment>
<keyword evidence="4" id="KW-0554">One-carbon metabolism</keyword>
<dbReference type="Proteomes" id="UP000077154">
    <property type="component" value="Unassembled WGS sequence"/>
</dbReference>
<dbReference type="VEuPathDB" id="FungiDB:GMDG_06373"/>
<dbReference type="GO" id="GO:0005739">
    <property type="term" value="C:mitochondrion"/>
    <property type="evidence" value="ECO:0007669"/>
    <property type="project" value="TreeGrafter"/>
</dbReference>
<dbReference type="InterPro" id="IPR001645">
    <property type="entry name" value="Folylpolyglutamate_synth"/>
</dbReference>
<dbReference type="GO" id="GO:0005829">
    <property type="term" value="C:cytosol"/>
    <property type="evidence" value="ECO:0007669"/>
    <property type="project" value="TreeGrafter"/>
</dbReference>
<reference evidence="13" key="1">
    <citation type="submission" date="2016-03" db="EMBL/GenBank/DDBJ databases">
        <title>Updated assembly of Pseudogymnoascus destructans, the fungus causing white-nose syndrome of bats.</title>
        <authorList>
            <person name="Palmer J.M."/>
            <person name="Drees K.P."/>
            <person name="Foster J.T."/>
            <person name="Lindner D.L."/>
        </authorList>
    </citation>
    <scope>NUCLEOTIDE SEQUENCE [LARGE SCALE GENOMIC DNA]</scope>
    <source>
        <strain evidence="13">20631-21</strain>
    </source>
</reference>
<evidence type="ECO:0000313" key="13">
    <source>
        <dbReference type="EMBL" id="OAF57005.1"/>
    </source>
</evidence>
<keyword evidence="8" id="KW-0067">ATP-binding</keyword>